<evidence type="ECO:0000256" key="4">
    <source>
        <dbReference type="ARBA" id="ARBA00023136"/>
    </source>
</evidence>
<evidence type="ECO:0000313" key="7">
    <source>
        <dbReference type="EMBL" id="MFC4247026.1"/>
    </source>
</evidence>
<proteinExistence type="predicted"/>
<protein>
    <submittedName>
        <fullName evidence="7">HTTM domain-containing protein</fullName>
    </submittedName>
</protein>
<evidence type="ECO:0000313" key="8">
    <source>
        <dbReference type="Proteomes" id="UP001595821"/>
    </source>
</evidence>
<dbReference type="RefSeq" id="WP_246971029.1">
    <property type="nucleotide sequence ID" value="NZ_CP095397.1"/>
</dbReference>
<name>A0ABD5NY63_9EURY</name>
<feature type="transmembrane region" description="Helical" evidence="5">
    <location>
        <begin position="140"/>
        <end position="160"/>
    </location>
</feature>
<dbReference type="InterPro" id="IPR053934">
    <property type="entry name" value="HTTM_dom"/>
</dbReference>
<keyword evidence="2 5" id="KW-0812">Transmembrane</keyword>
<sequence>MDRRTHLTHARNLLVSGLDTLSDGLARRVEVDLRALAAFRIALGTLLLADLARRARHLTAFYTDAGVLPRSALFSDYSDVYSLHAVSGEAWVQVLLFLVAGAFALAMVVGYRTRVATLVSWLLLVSLHVRNPMVLNGGDVLLRVLLFWAIFLPLGERWAIDARRLTRERSTVANVATMAVLLQMVIMYVTNAVHKTSGEMWLNGEAVVYVFSLDKLTFLLGNHLEEYHALLELFTHLWIALLVLSPLLVLLTGVRRAVLASLFVGMHLGMLLTLRIDLFPLVVVAGLVPFYPPVVWDGLSALASRFGLTDALRRRLERLEAVVPDVSTPTLSSRLARGRVLFSTILPYVFLVLVVLSSAQSVGYTQVPDHGETALDATKMEQHWQMFAPEPLQTDGWYVVPARLENGSEVDAYHGSQVDWDRPPSVEKTYPTSRWRKYLSNVWSGDNENHREYFSDYLCDRWNRQHETNVENLTLYYMRQPSEPYNETEPVYDVELHEHECADVETAPDDR</sequence>
<dbReference type="EMBL" id="JBHSDJ010000024">
    <property type="protein sequence ID" value="MFC4247026.1"/>
    <property type="molecule type" value="Genomic_DNA"/>
</dbReference>
<evidence type="ECO:0000256" key="1">
    <source>
        <dbReference type="ARBA" id="ARBA00004127"/>
    </source>
</evidence>
<dbReference type="GO" id="GO:0012505">
    <property type="term" value="C:endomembrane system"/>
    <property type="evidence" value="ECO:0007669"/>
    <property type="project" value="UniProtKB-SubCell"/>
</dbReference>
<feature type="transmembrane region" description="Helical" evidence="5">
    <location>
        <begin position="340"/>
        <end position="359"/>
    </location>
</feature>
<dbReference type="Proteomes" id="UP001595821">
    <property type="component" value="Unassembled WGS sequence"/>
</dbReference>
<reference evidence="7 8" key="1">
    <citation type="journal article" date="2014" name="Int. J. Syst. Evol. Microbiol.">
        <title>Complete genome sequence of Corynebacterium casei LMG S-19264T (=DSM 44701T), isolated from a smear-ripened cheese.</title>
        <authorList>
            <consortium name="US DOE Joint Genome Institute (JGI-PGF)"/>
            <person name="Walter F."/>
            <person name="Albersmeier A."/>
            <person name="Kalinowski J."/>
            <person name="Ruckert C."/>
        </authorList>
    </citation>
    <scope>NUCLEOTIDE SEQUENCE [LARGE SCALE GENOMIC DNA]</scope>
    <source>
        <strain evidence="7 8">IBRC-M 10912</strain>
    </source>
</reference>
<feature type="transmembrane region" description="Helical" evidence="5">
    <location>
        <begin position="233"/>
        <end position="251"/>
    </location>
</feature>
<comment type="caution">
    <text evidence="7">The sequence shown here is derived from an EMBL/GenBank/DDBJ whole genome shotgun (WGS) entry which is preliminary data.</text>
</comment>
<keyword evidence="3 5" id="KW-1133">Transmembrane helix</keyword>
<dbReference type="InterPro" id="IPR011020">
    <property type="entry name" value="HTTM-like"/>
</dbReference>
<dbReference type="SMART" id="SM00752">
    <property type="entry name" value="HTTM"/>
    <property type="match status" value="1"/>
</dbReference>
<feature type="transmembrane region" description="Helical" evidence="5">
    <location>
        <begin position="90"/>
        <end position="108"/>
    </location>
</feature>
<dbReference type="AlphaFoldDB" id="A0ABD5NY63"/>
<dbReference type="GeneID" id="71852160"/>
<organism evidence="7 8">
    <name type="scientific">Natribaculum luteum</name>
    <dbReference type="NCBI Taxonomy" id="1586232"/>
    <lineage>
        <taxon>Archaea</taxon>
        <taxon>Methanobacteriati</taxon>
        <taxon>Methanobacteriota</taxon>
        <taxon>Stenosarchaea group</taxon>
        <taxon>Halobacteria</taxon>
        <taxon>Halobacteriales</taxon>
        <taxon>Natrialbaceae</taxon>
        <taxon>Natribaculum</taxon>
    </lineage>
</organism>
<gene>
    <name evidence="7" type="ORF">ACFOZ7_08445</name>
</gene>
<evidence type="ECO:0000259" key="6">
    <source>
        <dbReference type="SMART" id="SM00752"/>
    </source>
</evidence>
<dbReference type="InterPro" id="IPR052964">
    <property type="entry name" value="Sporulation_signal_mat"/>
</dbReference>
<feature type="domain" description="HTTM-like" evidence="6">
    <location>
        <begin position="28"/>
        <end position="295"/>
    </location>
</feature>
<feature type="transmembrane region" description="Helical" evidence="5">
    <location>
        <begin position="172"/>
        <end position="190"/>
    </location>
</feature>
<comment type="subcellular location">
    <subcellularLocation>
        <location evidence="1">Endomembrane system</location>
        <topology evidence="1">Multi-pass membrane protein</topology>
    </subcellularLocation>
</comment>
<keyword evidence="4 5" id="KW-0472">Membrane</keyword>
<evidence type="ECO:0000256" key="2">
    <source>
        <dbReference type="ARBA" id="ARBA00022692"/>
    </source>
</evidence>
<dbReference type="PANTHER" id="PTHR39535:SF2">
    <property type="entry name" value="HTTM DOMAIN-CONTAINING PROTEIN"/>
    <property type="match status" value="1"/>
</dbReference>
<dbReference type="Pfam" id="PF05090">
    <property type="entry name" value="HTTM"/>
    <property type="match status" value="1"/>
</dbReference>
<dbReference type="PANTHER" id="PTHR39535">
    <property type="entry name" value="SPORULATION-DELAYING PROTEIN SDPB"/>
    <property type="match status" value="1"/>
</dbReference>
<evidence type="ECO:0000256" key="3">
    <source>
        <dbReference type="ARBA" id="ARBA00022989"/>
    </source>
</evidence>
<accession>A0ABD5NY63</accession>
<evidence type="ECO:0000256" key="5">
    <source>
        <dbReference type="SAM" id="Phobius"/>
    </source>
</evidence>